<dbReference type="InterPro" id="IPR026444">
    <property type="entry name" value="Secre_tail"/>
</dbReference>
<dbReference type="RefSeq" id="WP_305007456.1">
    <property type="nucleotide sequence ID" value="NZ_JAUQSY010000009.1"/>
</dbReference>
<reference evidence="2" key="1">
    <citation type="submission" date="2023-07" db="EMBL/GenBank/DDBJ databases">
        <authorList>
            <person name="Kim M.K."/>
        </authorList>
    </citation>
    <scope>NUCLEOTIDE SEQUENCE</scope>
    <source>
        <strain evidence="2">ASUV-10-1</strain>
    </source>
</reference>
<feature type="signal peptide" evidence="1">
    <location>
        <begin position="1"/>
        <end position="22"/>
    </location>
</feature>
<dbReference type="EMBL" id="JAUQSY010000009">
    <property type="protein sequence ID" value="MDO7876104.1"/>
    <property type="molecule type" value="Genomic_DNA"/>
</dbReference>
<keyword evidence="1" id="KW-0732">Signal</keyword>
<feature type="chain" id="PRO_5045723596" evidence="1">
    <location>
        <begin position="23"/>
        <end position="506"/>
    </location>
</feature>
<gene>
    <name evidence="2" type="ORF">Q5H93_15275</name>
</gene>
<protein>
    <submittedName>
        <fullName evidence="2">T9SS type A sorting domain-containing protein</fullName>
    </submittedName>
</protein>
<evidence type="ECO:0000313" key="2">
    <source>
        <dbReference type="EMBL" id="MDO7876104.1"/>
    </source>
</evidence>
<evidence type="ECO:0000256" key="1">
    <source>
        <dbReference type="SAM" id="SignalP"/>
    </source>
</evidence>
<sequence>MKHLSSAMALLGLLLGGYKVQAQDFYNNGAAITLTGGASIYIPGNLTNDNSGNITTNGSTIQVGGNVVNQNSANMNLGAAGTWEVKGNVTNTATITPGTGTLQLTGTAAQTLSTNNGQLYNLTVNNSATPTAVNVTTNVTVNNQLTLTNGMVRTTAATKVALPNGATVTGEQSGRYVAGNLEVTRNSVSGASPVSFANGASITPNNNLGNVVVTRTAGLNTANVSYGVNPTDNNKKGIDQIWTIAPATQPAGGSPATVAFSWLSDNDNGLASFTQARIWQSSGASSWIAVGPYVNANSRSISGAANSLSRFTVSNEAAPLPVELLSFTAVREGDGALLNWRTASEKNNDHFDVEVSTDGRSFTKFAVVAGQGTKAMPTDYTTTDPKLLSYHVDQVYYRLKQVDKDGKESFSPVRVLRVEVAGFTAFAFPNPMAQNGTTVQIRTAEAGPAELAVYDATGRLLMGVKTQLLVGLNEVKLAEAAKLATGAYFLKVNQGKQHTLLKLVRE</sequence>
<organism evidence="2 3">
    <name type="scientific">Hymenobacter aranciens</name>
    <dbReference type="NCBI Taxonomy" id="3063996"/>
    <lineage>
        <taxon>Bacteria</taxon>
        <taxon>Pseudomonadati</taxon>
        <taxon>Bacteroidota</taxon>
        <taxon>Cytophagia</taxon>
        <taxon>Cytophagales</taxon>
        <taxon>Hymenobacteraceae</taxon>
        <taxon>Hymenobacter</taxon>
    </lineage>
</organism>
<evidence type="ECO:0000313" key="3">
    <source>
        <dbReference type="Proteomes" id="UP001176429"/>
    </source>
</evidence>
<name>A0ABT9BCW9_9BACT</name>
<proteinExistence type="predicted"/>
<accession>A0ABT9BCW9</accession>
<dbReference type="NCBIfam" id="TIGR04183">
    <property type="entry name" value="Por_Secre_tail"/>
    <property type="match status" value="1"/>
</dbReference>
<keyword evidence="3" id="KW-1185">Reference proteome</keyword>
<dbReference type="Proteomes" id="UP001176429">
    <property type="component" value="Unassembled WGS sequence"/>
</dbReference>
<comment type="caution">
    <text evidence="2">The sequence shown here is derived from an EMBL/GenBank/DDBJ whole genome shotgun (WGS) entry which is preliminary data.</text>
</comment>